<comment type="subcellular location">
    <subcellularLocation>
        <location evidence="1 10">Cell outer membrane</location>
        <topology evidence="1 10">Multi-pass membrane protein</topology>
    </subcellularLocation>
</comment>
<evidence type="ECO:0000313" key="15">
    <source>
        <dbReference type="Proteomes" id="UP000321249"/>
    </source>
</evidence>
<dbReference type="RefSeq" id="WP_147043861.1">
    <property type="nucleotide sequence ID" value="NZ_BAABIR010000001.1"/>
</dbReference>
<keyword evidence="9 10" id="KW-0998">Cell outer membrane</keyword>
<dbReference type="Proteomes" id="UP000321249">
    <property type="component" value="Unassembled WGS sequence"/>
</dbReference>
<keyword evidence="2 10" id="KW-0813">Transport</keyword>
<dbReference type="Gene3D" id="2.40.170.20">
    <property type="entry name" value="TonB-dependent receptor, beta-barrel domain"/>
    <property type="match status" value="1"/>
</dbReference>
<dbReference type="InterPro" id="IPR037066">
    <property type="entry name" value="Plug_dom_sf"/>
</dbReference>
<evidence type="ECO:0000256" key="2">
    <source>
        <dbReference type="ARBA" id="ARBA00022448"/>
    </source>
</evidence>
<protein>
    <submittedName>
        <fullName evidence="14">TonB-dependent receptor</fullName>
    </submittedName>
</protein>
<keyword evidence="6" id="KW-0406">Ion transport</keyword>
<dbReference type="InterPro" id="IPR000531">
    <property type="entry name" value="Beta-barrel_TonB"/>
</dbReference>
<dbReference type="Gene3D" id="2.170.130.10">
    <property type="entry name" value="TonB-dependent receptor, plug domain"/>
    <property type="match status" value="1"/>
</dbReference>
<accession>A0A5C6TXD9</accession>
<name>A0A5C6TXD9_9SPHN</name>
<evidence type="ECO:0000259" key="13">
    <source>
        <dbReference type="Pfam" id="PF07715"/>
    </source>
</evidence>
<keyword evidence="15" id="KW-1185">Reference proteome</keyword>
<dbReference type="SUPFAM" id="SSF56935">
    <property type="entry name" value="Porins"/>
    <property type="match status" value="1"/>
</dbReference>
<evidence type="ECO:0000256" key="4">
    <source>
        <dbReference type="ARBA" id="ARBA00022692"/>
    </source>
</evidence>
<evidence type="ECO:0000256" key="9">
    <source>
        <dbReference type="ARBA" id="ARBA00023237"/>
    </source>
</evidence>
<dbReference type="EMBL" id="VOQQ01000001">
    <property type="protein sequence ID" value="TXC64438.1"/>
    <property type="molecule type" value="Genomic_DNA"/>
</dbReference>
<dbReference type="OrthoDB" id="9796221at2"/>
<feature type="domain" description="TonB-dependent receptor-like beta-barrel" evidence="12">
    <location>
        <begin position="214"/>
        <end position="591"/>
    </location>
</feature>
<dbReference type="InterPro" id="IPR012910">
    <property type="entry name" value="Plug_dom"/>
</dbReference>
<evidence type="ECO:0000256" key="11">
    <source>
        <dbReference type="RuleBase" id="RU003357"/>
    </source>
</evidence>
<keyword evidence="4 10" id="KW-0812">Transmembrane</keyword>
<dbReference type="Pfam" id="PF00593">
    <property type="entry name" value="TonB_dep_Rec_b-barrel"/>
    <property type="match status" value="1"/>
</dbReference>
<keyword evidence="7 11" id="KW-0798">TonB box</keyword>
<dbReference type="InterPro" id="IPR036942">
    <property type="entry name" value="Beta-barrel_TonB_sf"/>
</dbReference>
<evidence type="ECO:0000256" key="1">
    <source>
        <dbReference type="ARBA" id="ARBA00004571"/>
    </source>
</evidence>
<evidence type="ECO:0000256" key="5">
    <source>
        <dbReference type="ARBA" id="ARBA00022729"/>
    </source>
</evidence>
<dbReference type="InterPro" id="IPR039426">
    <property type="entry name" value="TonB-dep_rcpt-like"/>
</dbReference>
<evidence type="ECO:0000256" key="8">
    <source>
        <dbReference type="ARBA" id="ARBA00023136"/>
    </source>
</evidence>
<keyword evidence="5" id="KW-0732">Signal</keyword>
<comment type="similarity">
    <text evidence="10 11">Belongs to the TonB-dependent receptor family.</text>
</comment>
<dbReference type="CDD" id="cd01347">
    <property type="entry name" value="ligand_gated_channel"/>
    <property type="match status" value="1"/>
</dbReference>
<organism evidence="14 15">
    <name type="scientific">Allosphingosinicella ginsenosidimutans</name>
    <dbReference type="NCBI Taxonomy" id="1176539"/>
    <lineage>
        <taxon>Bacteria</taxon>
        <taxon>Pseudomonadati</taxon>
        <taxon>Pseudomonadota</taxon>
        <taxon>Alphaproteobacteria</taxon>
        <taxon>Sphingomonadales</taxon>
        <taxon>Sphingomonadaceae</taxon>
        <taxon>Allosphingosinicella</taxon>
    </lineage>
</organism>
<evidence type="ECO:0000256" key="10">
    <source>
        <dbReference type="PROSITE-ProRule" id="PRU01360"/>
    </source>
</evidence>
<dbReference type="GO" id="GO:0044718">
    <property type="term" value="P:siderophore transmembrane transport"/>
    <property type="evidence" value="ECO:0007669"/>
    <property type="project" value="TreeGrafter"/>
</dbReference>
<dbReference type="AlphaFoldDB" id="A0A5C6TXD9"/>
<evidence type="ECO:0000259" key="12">
    <source>
        <dbReference type="Pfam" id="PF00593"/>
    </source>
</evidence>
<feature type="domain" description="TonB-dependent receptor plug" evidence="13">
    <location>
        <begin position="32"/>
        <end position="139"/>
    </location>
</feature>
<proteinExistence type="inferred from homology"/>
<evidence type="ECO:0000256" key="6">
    <source>
        <dbReference type="ARBA" id="ARBA00023065"/>
    </source>
</evidence>
<reference evidence="14 15" key="1">
    <citation type="journal article" date="2015" name="J. Microbiol.">
        <title>Sphingosinicella ginsenosidimutans sp. nov., with ginsenoside converting activity.</title>
        <authorList>
            <person name="Kim J.K."/>
            <person name="Kang M.S."/>
            <person name="Park S.C."/>
            <person name="Kim K.M."/>
            <person name="Choi K."/>
            <person name="Yoon M.H."/>
            <person name="Im W.T."/>
        </authorList>
    </citation>
    <scope>NUCLEOTIDE SEQUENCE [LARGE SCALE GENOMIC DNA]</scope>
    <source>
        <strain evidence="14 15">BS-11</strain>
    </source>
</reference>
<dbReference type="PANTHER" id="PTHR30069:SF53">
    <property type="entry name" value="COLICIN I RECEPTOR-RELATED"/>
    <property type="match status" value="1"/>
</dbReference>
<dbReference type="GO" id="GO:0015344">
    <property type="term" value="F:siderophore uptake transmembrane transporter activity"/>
    <property type="evidence" value="ECO:0007669"/>
    <property type="project" value="TreeGrafter"/>
</dbReference>
<dbReference type="PANTHER" id="PTHR30069">
    <property type="entry name" value="TONB-DEPENDENT OUTER MEMBRANE RECEPTOR"/>
    <property type="match status" value="1"/>
</dbReference>
<evidence type="ECO:0000313" key="14">
    <source>
        <dbReference type="EMBL" id="TXC64438.1"/>
    </source>
</evidence>
<gene>
    <name evidence="14" type="ORF">FRZ32_12720</name>
</gene>
<keyword evidence="8 10" id="KW-0472">Membrane</keyword>
<sequence>MPIAILVLSASAAVSVTDPDIVVTASRDPVPVEEAAASATIFDSAALDALALPDASSVLRLSPGISVATSGPRGTQTQLRIRGAEANHTLLFVDGIRFNDPASGNEARFELLTTDLLSRIEIVRGPQSALWGSEALGGVIAVETPDPLTARGVTALAEYGSLDSLRTYGRASFGSDRFGVTAAGGYERSDGIDSFGDGGERDGFHTGTASLKAVYRAGPVKLGASGYWVDGLSQYDGTDPVTFLRADTLDSTRNRIAAVRGWATGTFGGWSARAEVSYLDSANHNYLAGDPLNQTYGNRLSLGGQLSRRFGDHELIAAIEHDEEEFRARDTAFGGATNQNDKRDNTGFVGEWRARWSDAFMTDVALRHDRFSDFADATTFRAAASLRPFRTVTIHAAYGEGIAQPTFFDLFGFFPGSFEGNPALKPERSRGWELGATWTRGPLSAGLTFFSARLHDEIVDVFDSTTFLSSVANAAGTSRRAGIETSLSWRAAAWLNFSANYTWLKATQQTEPGDPRVREVRRPRSTANLTAYGDVGRFSWSASLAYVGTRTDQDFDLFPSPTVRLGAYTLGSARVAWRVAPKLELYARVENAFDDDYQDVVGYNTPGRTVYAGLRVALGR</sequence>
<dbReference type="Pfam" id="PF07715">
    <property type="entry name" value="Plug"/>
    <property type="match status" value="1"/>
</dbReference>
<dbReference type="PROSITE" id="PS52016">
    <property type="entry name" value="TONB_DEPENDENT_REC_3"/>
    <property type="match status" value="1"/>
</dbReference>
<comment type="caution">
    <text evidence="14">The sequence shown here is derived from an EMBL/GenBank/DDBJ whole genome shotgun (WGS) entry which is preliminary data.</text>
</comment>
<evidence type="ECO:0000256" key="3">
    <source>
        <dbReference type="ARBA" id="ARBA00022452"/>
    </source>
</evidence>
<dbReference type="GO" id="GO:0009279">
    <property type="term" value="C:cell outer membrane"/>
    <property type="evidence" value="ECO:0007669"/>
    <property type="project" value="UniProtKB-SubCell"/>
</dbReference>
<keyword evidence="14" id="KW-0675">Receptor</keyword>
<keyword evidence="3 10" id="KW-1134">Transmembrane beta strand</keyword>
<evidence type="ECO:0000256" key="7">
    <source>
        <dbReference type="ARBA" id="ARBA00023077"/>
    </source>
</evidence>